<sequence>LAGLGALGQLPPLADATVGIQADIRVFEWGELIKRAKNGEHDLVFMGWVGDNSDPDNFLGPNLSCAAASSGENLAGWCDPTFDALIRQARAERDDTQRAALYRQAPGIF</sequence>
<name>A0A7X3KY31_9GAMM</name>
<feature type="non-terminal residue" evidence="4">
    <location>
        <position position="109"/>
    </location>
</feature>
<comment type="caution">
    <text evidence="4">The sequence shown here is derived from an EMBL/GenBank/DDBJ whole genome shotgun (WGS) entry which is preliminary data.</text>
</comment>
<dbReference type="PANTHER" id="PTHR30290">
    <property type="entry name" value="PERIPLASMIC BINDING COMPONENT OF ABC TRANSPORTER"/>
    <property type="match status" value="1"/>
</dbReference>
<dbReference type="InterPro" id="IPR000914">
    <property type="entry name" value="SBP_5_dom"/>
</dbReference>
<evidence type="ECO:0000313" key="5">
    <source>
        <dbReference type="Proteomes" id="UP000461288"/>
    </source>
</evidence>
<gene>
    <name evidence="4" type="ORF">GO594_31415</name>
</gene>
<dbReference type="GO" id="GO:1904680">
    <property type="term" value="F:peptide transmembrane transporter activity"/>
    <property type="evidence" value="ECO:0007669"/>
    <property type="project" value="TreeGrafter"/>
</dbReference>
<reference evidence="4 5" key="1">
    <citation type="submission" date="2019-12" db="EMBL/GenBank/DDBJ databases">
        <title>Draft genome sequence of Pseudomonas otitidis recovered from a chicken carcass.</title>
        <authorList>
            <person name="Vieira T.R."/>
            <person name="Oliviera E.F.C."/>
            <person name="Silva N.M.V."/>
            <person name="Sambrano G.E."/>
            <person name="Cibulski S.P."/>
            <person name="Cardoso M.R.I."/>
        </authorList>
    </citation>
    <scope>NUCLEOTIDE SEQUENCE [LARGE SCALE GENOMIC DNA]</scope>
    <source>
        <strain evidence="4 5">25_K</strain>
    </source>
</reference>
<dbReference type="SUPFAM" id="SSF53850">
    <property type="entry name" value="Periplasmic binding protein-like II"/>
    <property type="match status" value="1"/>
</dbReference>
<dbReference type="GO" id="GO:0030288">
    <property type="term" value="C:outer membrane-bounded periplasmic space"/>
    <property type="evidence" value="ECO:0007669"/>
    <property type="project" value="TreeGrafter"/>
</dbReference>
<comment type="similarity">
    <text evidence="1">Belongs to the bacterial solute-binding protein 5 family.</text>
</comment>
<evidence type="ECO:0000256" key="2">
    <source>
        <dbReference type="ARBA" id="ARBA00022729"/>
    </source>
</evidence>
<evidence type="ECO:0000313" key="4">
    <source>
        <dbReference type="EMBL" id="MWK60484.1"/>
    </source>
</evidence>
<keyword evidence="2" id="KW-0732">Signal</keyword>
<evidence type="ECO:0000259" key="3">
    <source>
        <dbReference type="Pfam" id="PF00496"/>
    </source>
</evidence>
<accession>A0A7X3KY31</accession>
<dbReference type="InterPro" id="IPR039424">
    <property type="entry name" value="SBP_5"/>
</dbReference>
<proteinExistence type="inferred from homology"/>
<dbReference type="GO" id="GO:0042938">
    <property type="term" value="P:dipeptide transport"/>
    <property type="evidence" value="ECO:0007669"/>
    <property type="project" value="TreeGrafter"/>
</dbReference>
<feature type="non-terminal residue" evidence="4">
    <location>
        <position position="1"/>
    </location>
</feature>
<evidence type="ECO:0000256" key="1">
    <source>
        <dbReference type="ARBA" id="ARBA00005695"/>
    </source>
</evidence>
<dbReference type="RefSeq" id="WP_237150046.1">
    <property type="nucleotide sequence ID" value="NZ_WTFN01000505.1"/>
</dbReference>
<dbReference type="Proteomes" id="UP000461288">
    <property type="component" value="Unassembled WGS sequence"/>
</dbReference>
<dbReference type="PANTHER" id="PTHR30290:SF38">
    <property type="entry name" value="D,D-DIPEPTIDE-BINDING PERIPLASMIC PROTEIN DDPA-RELATED"/>
    <property type="match status" value="1"/>
</dbReference>
<protein>
    <submittedName>
        <fullName evidence="4">ABC transporter substrate-binding protein</fullName>
    </submittedName>
</protein>
<organism evidence="4 5">
    <name type="scientific">Metapseudomonas otitidis</name>
    <dbReference type="NCBI Taxonomy" id="319939"/>
    <lineage>
        <taxon>Bacteria</taxon>
        <taxon>Pseudomonadati</taxon>
        <taxon>Pseudomonadota</taxon>
        <taxon>Gammaproteobacteria</taxon>
        <taxon>Pseudomonadales</taxon>
        <taxon>Pseudomonadaceae</taxon>
        <taxon>Metapseudomonas</taxon>
    </lineage>
</organism>
<feature type="domain" description="Solute-binding protein family 5" evidence="3">
    <location>
        <begin position="17"/>
        <end position="68"/>
    </location>
</feature>
<dbReference type="AlphaFoldDB" id="A0A7X3KY31"/>
<dbReference type="Pfam" id="PF00496">
    <property type="entry name" value="SBP_bac_5"/>
    <property type="match status" value="1"/>
</dbReference>
<dbReference type="Gene3D" id="3.10.105.10">
    <property type="entry name" value="Dipeptide-binding Protein, Domain 3"/>
    <property type="match status" value="1"/>
</dbReference>
<dbReference type="EMBL" id="WTFN01000505">
    <property type="protein sequence ID" value="MWK60484.1"/>
    <property type="molecule type" value="Genomic_DNA"/>
</dbReference>